<dbReference type="Proteomes" id="UP000313359">
    <property type="component" value="Unassembled WGS sequence"/>
</dbReference>
<evidence type="ECO:0000313" key="3">
    <source>
        <dbReference type="Proteomes" id="UP000313359"/>
    </source>
</evidence>
<accession>A0A5C2RNP6</accession>
<reference evidence="2" key="1">
    <citation type="journal article" date="2018" name="Genome Biol. Evol.">
        <title>Genomics and development of Lentinus tigrinus, a white-rot wood-decaying mushroom with dimorphic fruiting bodies.</title>
        <authorList>
            <person name="Wu B."/>
            <person name="Xu Z."/>
            <person name="Knudson A."/>
            <person name="Carlson A."/>
            <person name="Chen N."/>
            <person name="Kovaka S."/>
            <person name="LaButti K."/>
            <person name="Lipzen A."/>
            <person name="Pennachio C."/>
            <person name="Riley R."/>
            <person name="Schakwitz W."/>
            <person name="Umezawa K."/>
            <person name="Ohm R.A."/>
            <person name="Grigoriev I.V."/>
            <person name="Nagy L.G."/>
            <person name="Gibbons J."/>
            <person name="Hibbett D."/>
        </authorList>
    </citation>
    <scope>NUCLEOTIDE SEQUENCE [LARGE SCALE GENOMIC DNA]</scope>
    <source>
        <strain evidence="2">ALCF2SS1-6</strain>
    </source>
</reference>
<evidence type="ECO:0000256" key="1">
    <source>
        <dbReference type="SAM" id="Phobius"/>
    </source>
</evidence>
<gene>
    <name evidence="2" type="ORF">L227DRAFT_425914</name>
</gene>
<dbReference type="EMBL" id="ML122334">
    <property type="protein sequence ID" value="RPD52944.1"/>
    <property type="molecule type" value="Genomic_DNA"/>
</dbReference>
<keyword evidence="1" id="KW-0472">Membrane</keyword>
<feature type="transmembrane region" description="Helical" evidence="1">
    <location>
        <begin position="28"/>
        <end position="50"/>
    </location>
</feature>
<organism evidence="2 3">
    <name type="scientific">Lentinus tigrinus ALCF2SS1-6</name>
    <dbReference type="NCBI Taxonomy" id="1328759"/>
    <lineage>
        <taxon>Eukaryota</taxon>
        <taxon>Fungi</taxon>
        <taxon>Dikarya</taxon>
        <taxon>Basidiomycota</taxon>
        <taxon>Agaricomycotina</taxon>
        <taxon>Agaricomycetes</taxon>
        <taxon>Polyporales</taxon>
        <taxon>Polyporaceae</taxon>
        <taxon>Lentinus</taxon>
    </lineage>
</organism>
<keyword evidence="1" id="KW-0812">Transmembrane</keyword>
<keyword evidence="1" id="KW-1133">Transmembrane helix</keyword>
<dbReference type="AlphaFoldDB" id="A0A5C2RNP6"/>
<sequence>MPNAVRRSLEAAQSAVCWKKWGLRIEVLGTIFLEVLILGLFTTFLNKFLFFRTPGLRASRPRGRDTLQTADPSSFSLLHRQSSRSSTGLRLQSSYIIAKKICRQTVYGQSSLDAGGCGARTARCRNLEVISVIRLW</sequence>
<proteinExistence type="predicted"/>
<protein>
    <submittedName>
        <fullName evidence="2">Uncharacterized protein</fullName>
    </submittedName>
</protein>
<keyword evidence="3" id="KW-1185">Reference proteome</keyword>
<name>A0A5C2RNP6_9APHY</name>
<evidence type="ECO:0000313" key="2">
    <source>
        <dbReference type="EMBL" id="RPD52944.1"/>
    </source>
</evidence>